<evidence type="ECO:0000313" key="2">
    <source>
        <dbReference type="Proteomes" id="UP000003448"/>
    </source>
</evidence>
<accession>I0LD23</accession>
<dbReference type="AlphaFoldDB" id="I0LD23"/>
<protein>
    <submittedName>
        <fullName evidence="1">Uncharacterized protein</fullName>
    </submittedName>
</protein>
<reference evidence="2" key="1">
    <citation type="journal article" date="2012" name="J. Bacteriol.">
        <title>Genome Sequence of Micromonospora lupini Lupac 08, Isolated from Root Nodules of Lupinus angustifolius.</title>
        <authorList>
            <person name="Alonso-Vega P."/>
            <person name="Normand P."/>
            <person name="Bacigalupe R."/>
            <person name="Pujic P."/>
            <person name="Lajus A."/>
            <person name="Vallenet D."/>
            <person name="Carro L."/>
            <person name="Coll P."/>
            <person name="Trujillo M.E."/>
        </authorList>
    </citation>
    <scope>NUCLEOTIDE SEQUENCE [LARGE SCALE GENOMIC DNA]</scope>
    <source>
        <strain evidence="2">Lupac 08</strain>
    </source>
</reference>
<dbReference type="EMBL" id="CAIE01000044">
    <property type="protein sequence ID" value="CCH21720.1"/>
    <property type="molecule type" value="Genomic_DNA"/>
</dbReference>
<dbReference type="Proteomes" id="UP000003448">
    <property type="component" value="Unassembled WGS sequence"/>
</dbReference>
<proteinExistence type="predicted"/>
<organism evidence="1 2">
    <name type="scientific">Micromonospora lupini str. Lupac 08</name>
    <dbReference type="NCBI Taxonomy" id="1150864"/>
    <lineage>
        <taxon>Bacteria</taxon>
        <taxon>Bacillati</taxon>
        <taxon>Actinomycetota</taxon>
        <taxon>Actinomycetes</taxon>
        <taxon>Micromonosporales</taxon>
        <taxon>Micromonosporaceae</taxon>
        <taxon>Micromonospora</taxon>
    </lineage>
</organism>
<evidence type="ECO:0000313" key="1">
    <source>
        <dbReference type="EMBL" id="CCH21720.1"/>
    </source>
</evidence>
<gene>
    <name evidence="1" type="ORF">MILUP08_46620</name>
</gene>
<name>I0LD23_9ACTN</name>
<sequence>MSYSLALSLGFSAEVLWAAPMSLS</sequence>
<comment type="caution">
    <text evidence="1">The sequence shown here is derived from an EMBL/GenBank/DDBJ whole genome shotgun (WGS) entry which is preliminary data.</text>
</comment>
<keyword evidence="2" id="KW-1185">Reference proteome</keyword>